<evidence type="ECO:0000313" key="2">
    <source>
        <dbReference type="Proteomes" id="UP000325372"/>
    </source>
</evidence>
<comment type="caution">
    <text evidence="1">The sequence shown here is derived from an EMBL/GenBank/DDBJ whole genome shotgun (WGS) entry which is preliminary data.</text>
</comment>
<gene>
    <name evidence="1" type="ORF">F3N42_09985</name>
</gene>
<dbReference type="Proteomes" id="UP000325372">
    <property type="component" value="Unassembled WGS sequence"/>
</dbReference>
<reference evidence="1 2" key="1">
    <citation type="submission" date="2019-09" db="EMBL/GenBank/DDBJ databases">
        <title>Wenzhouxiangella sp. Genome sequencing and assembly.</title>
        <authorList>
            <person name="Zhang R."/>
        </authorList>
    </citation>
    <scope>NUCLEOTIDE SEQUENCE [LARGE SCALE GENOMIC DNA]</scope>
    <source>
        <strain evidence="1 2">W260</strain>
    </source>
</reference>
<proteinExistence type="predicted"/>
<dbReference type="EMBL" id="VYXP01000005">
    <property type="protein sequence ID" value="KAA9131634.1"/>
    <property type="molecule type" value="Genomic_DNA"/>
</dbReference>
<evidence type="ECO:0000313" key="1">
    <source>
        <dbReference type="EMBL" id="KAA9131634.1"/>
    </source>
</evidence>
<protein>
    <submittedName>
        <fullName evidence="1">Uncharacterized protein</fullName>
    </submittedName>
</protein>
<sequence length="69" mass="7993">MRFLIGLILVALLVWHFWPEPEPMAVEDTFIGDQVKVLKKAEGFEQSHLDAVKAQQDRMEKQLDPTQDD</sequence>
<dbReference type="AlphaFoldDB" id="A0A5N0TB26"/>
<name>A0A5N0TB26_9GAMM</name>
<keyword evidence="2" id="KW-1185">Reference proteome</keyword>
<organism evidence="1 2">
    <name type="scientific">Marinihelvus fidelis</name>
    <dbReference type="NCBI Taxonomy" id="2613842"/>
    <lineage>
        <taxon>Bacteria</taxon>
        <taxon>Pseudomonadati</taxon>
        <taxon>Pseudomonadota</taxon>
        <taxon>Gammaproteobacteria</taxon>
        <taxon>Chromatiales</taxon>
        <taxon>Wenzhouxiangellaceae</taxon>
        <taxon>Marinihelvus</taxon>
    </lineage>
</organism>
<accession>A0A5N0TB26</accession>